<dbReference type="AlphaFoldDB" id="A0A917QIQ4"/>
<evidence type="ECO:0000256" key="6">
    <source>
        <dbReference type="ARBA" id="ARBA00047422"/>
    </source>
</evidence>
<sequence length="339" mass="37522">MPALIREATLMVRAIDLFCGGGGSSWGAQAAGAELVGAVDAWDVAARTYSDNFPGAVVVNTRLSDESGPEIFGDIGQVDLLIASPECTHHSIARGAKPRCDESRRSGWYVMRFIREMRPQWIVLENVAMMRNWEGFRELKTALEDVGYLLTIQTLDAADFGVPQARRRLFIMGELGRKPDEVTVPPSHPLPASTILDEPGTWPAKHAFDERRAEATAERIRAGIAELGEGEDFLVVYYSSDRAGGWQPLTRPLRTLTTLDRFGLVSWVEGIPRLRMLQLPELRRAMGFGLCPRTGREYRLEYGSRRDRVKILGNGVCPPVMQHVIECLTGIGCSLARAA</sequence>
<name>A0A917QIQ4_9HYPH</name>
<dbReference type="PANTHER" id="PTHR46098:SF1">
    <property type="entry name" value="TRNA (CYTOSINE(38)-C(5))-METHYLTRANSFERASE"/>
    <property type="match status" value="1"/>
</dbReference>
<accession>A0A917QIQ4</accession>
<comment type="catalytic activity">
    <reaction evidence="6">
        <text>a 2'-deoxycytidine in DNA + S-adenosyl-L-methionine = a 5-methyl-2'-deoxycytidine in DNA + S-adenosyl-L-homocysteine + H(+)</text>
        <dbReference type="Rhea" id="RHEA:13681"/>
        <dbReference type="Rhea" id="RHEA-COMP:11369"/>
        <dbReference type="Rhea" id="RHEA-COMP:11370"/>
        <dbReference type="ChEBI" id="CHEBI:15378"/>
        <dbReference type="ChEBI" id="CHEBI:57856"/>
        <dbReference type="ChEBI" id="CHEBI:59789"/>
        <dbReference type="ChEBI" id="CHEBI:85452"/>
        <dbReference type="ChEBI" id="CHEBI:85454"/>
        <dbReference type="EC" id="2.1.1.37"/>
    </reaction>
</comment>
<protein>
    <recommendedName>
        <fullName evidence="1">DNA (cytosine-5-)-methyltransferase</fullName>
        <ecNumber evidence="1">2.1.1.37</ecNumber>
    </recommendedName>
</protein>
<evidence type="ECO:0000256" key="7">
    <source>
        <dbReference type="PROSITE-ProRule" id="PRU01016"/>
    </source>
</evidence>
<dbReference type="EMBL" id="BMMF01000016">
    <property type="protein sequence ID" value="GGK52556.1"/>
    <property type="molecule type" value="Genomic_DNA"/>
</dbReference>
<evidence type="ECO:0000256" key="4">
    <source>
        <dbReference type="ARBA" id="ARBA00022691"/>
    </source>
</evidence>
<dbReference type="InterPro" id="IPR029063">
    <property type="entry name" value="SAM-dependent_MTases_sf"/>
</dbReference>
<keyword evidence="4 7" id="KW-0949">S-adenosyl-L-methionine</keyword>
<dbReference type="SUPFAM" id="SSF53335">
    <property type="entry name" value="S-adenosyl-L-methionine-dependent methyltransferases"/>
    <property type="match status" value="1"/>
</dbReference>
<dbReference type="Gene3D" id="3.40.50.150">
    <property type="entry name" value="Vaccinia Virus protein VP39"/>
    <property type="match status" value="1"/>
</dbReference>
<evidence type="ECO:0000256" key="3">
    <source>
        <dbReference type="ARBA" id="ARBA00022679"/>
    </source>
</evidence>
<evidence type="ECO:0000256" key="5">
    <source>
        <dbReference type="ARBA" id="ARBA00022747"/>
    </source>
</evidence>
<dbReference type="PROSITE" id="PS51679">
    <property type="entry name" value="SAM_MT_C5"/>
    <property type="match status" value="1"/>
</dbReference>
<keyword evidence="9" id="KW-1185">Reference proteome</keyword>
<evidence type="ECO:0000256" key="1">
    <source>
        <dbReference type="ARBA" id="ARBA00011975"/>
    </source>
</evidence>
<proteinExistence type="inferred from homology"/>
<dbReference type="EC" id="2.1.1.37" evidence="1"/>
<dbReference type="GO" id="GO:0003886">
    <property type="term" value="F:DNA (cytosine-5-)-methyltransferase activity"/>
    <property type="evidence" value="ECO:0007669"/>
    <property type="project" value="UniProtKB-EC"/>
</dbReference>
<dbReference type="PANTHER" id="PTHR46098">
    <property type="entry name" value="TRNA (CYTOSINE(38)-C(5))-METHYLTRANSFERASE"/>
    <property type="match status" value="1"/>
</dbReference>
<organism evidence="8 9">
    <name type="scientific">Salinarimonas ramus</name>
    <dbReference type="NCBI Taxonomy" id="690164"/>
    <lineage>
        <taxon>Bacteria</taxon>
        <taxon>Pseudomonadati</taxon>
        <taxon>Pseudomonadota</taxon>
        <taxon>Alphaproteobacteria</taxon>
        <taxon>Hyphomicrobiales</taxon>
        <taxon>Salinarimonadaceae</taxon>
        <taxon>Salinarimonas</taxon>
    </lineage>
</organism>
<keyword evidence="5" id="KW-0680">Restriction system</keyword>
<dbReference type="InterPro" id="IPR001525">
    <property type="entry name" value="C5_MeTfrase"/>
</dbReference>
<dbReference type="GO" id="GO:0032259">
    <property type="term" value="P:methylation"/>
    <property type="evidence" value="ECO:0007669"/>
    <property type="project" value="UniProtKB-KW"/>
</dbReference>
<keyword evidence="2 7" id="KW-0489">Methyltransferase</keyword>
<dbReference type="Pfam" id="PF00145">
    <property type="entry name" value="DNA_methylase"/>
    <property type="match status" value="1"/>
</dbReference>
<dbReference type="GO" id="GO:0009307">
    <property type="term" value="P:DNA restriction-modification system"/>
    <property type="evidence" value="ECO:0007669"/>
    <property type="project" value="UniProtKB-KW"/>
</dbReference>
<dbReference type="PRINTS" id="PR00105">
    <property type="entry name" value="C5METTRFRASE"/>
</dbReference>
<dbReference type="Proteomes" id="UP000600449">
    <property type="component" value="Unassembled WGS sequence"/>
</dbReference>
<feature type="active site" evidence="7">
    <location>
        <position position="87"/>
    </location>
</feature>
<comment type="similarity">
    <text evidence="7">Belongs to the class I-like SAM-binding methyltransferase superfamily. C5-methyltransferase family.</text>
</comment>
<evidence type="ECO:0000313" key="8">
    <source>
        <dbReference type="EMBL" id="GGK52556.1"/>
    </source>
</evidence>
<keyword evidence="3 7" id="KW-0808">Transferase</keyword>
<evidence type="ECO:0000256" key="2">
    <source>
        <dbReference type="ARBA" id="ARBA00022603"/>
    </source>
</evidence>
<comment type="caution">
    <text evidence="8">The sequence shown here is derived from an EMBL/GenBank/DDBJ whole genome shotgun (WGS) entry which is preliminary data.</text>
</comment>
<reference evidence="8 9" key="1">
    <citation type="journal article" date="2014" name="Int. J. Syst. Evol. Microbiol.">
        <title>Complete genome sequence of Corynebacterium casei LMG S-19264T (=DSM 44701T), isolated from a smear-ripened cheese.</title>
        <authorList>
            <consortium name="US DOE Joint Genome Institute (JGI-PGF)"/>
            <person name="Walter F."/>
            <person name="Albersmeier A."/>
            <person name="Kalinowski J."/>
            <person name="Ruckert C."/>
        </authorList>
    </citation>
    <scope>NUCLEOTIDE SEQUENCE [LARGE SCALE GENOMIC DNA]</scope>
    <source>
        <strain evidence="8 9">CGMCC 1.9161</strain>
    </source>
</reference>
<evidence type="ECO:0000313" key="9">
    <source>
        <dbReference type="Proteomes" id="UP000600449"/>
    </source>
</evidence>
<dbReference type="InterPro" id="IPR050750">
    <property type="entry name" value="C5-MTase"/>
</dbReference>
<dbReference type="RefSeq" id="WP_188915459.1">
    <property type="nucleotide sequence ID" value="NZ_BMMF01000016.1"/>
</dbReference>
<gene>
    <name evidence="8" type="ORF">GCM10011322_44320</name>
</gene>